<proteinExistence type="predicted"/>
<evidence type="ECO:0000313" key="1">
    <source>
        <dbReference type="EMBL" id="KSA01549.1"/>
    </source>
</evidence>
<accession>A0A0V1PZ72</accession>
<dbReference type="OrthoDB" id="5584028at2759"/>
<dbReference type="PANTHER" id="PTHR37852">
    <property type="entry name" value="YALI0B21208P"/>
    <property type="match status" value="1"/>
</dbReference>
<name>A0A0V1PZ72_9ASCO</name>
<gene>
    <name evidence="1" type="ORF">AC631_02694</name>
</gene>
<comment type="caution">
    <text evidence="1">The sequence shown here is derived from an EMBL/GenBank/DDBJ whole genome shotgun (WGS) entry which is preliminary data.</text>
</comment>
<dbReference type="PANTHER" id="PTHR37852:SF1">
    <property type="entry name" value="HIG1 DOMAIN-CONTAINING PROTEIN"/>
    <property type="match status" value="1"/>
</dbReference>
<evidence type="ECO:0000313" key="2">
    <source>
        <dbReference type="Proteomes" id="UP000054251"/>
    </source>
</evidence>
<dbReference type="RefSeq" id="XP_015467651.1">
    <property type="nucleotide sequence ID" value="XM_015611524.1"/>
</dbReference>
<dbReference type="EMBL" id="LMYN01000050">
    <property type="protein sequence ID" value="KSA01549.1"/>
    <property type="molecule type" value="Genomic_DNA"/>
</dbReference>
<dbReference type="GeneID" id="26839703"/>
<reference evidence="1 2" key="1">
    <citation type="submission" date="2015-11" db="EMBL/GenBank/DDBJ databases">
        <title>The genome of Debaryomyces fabryi.</title>
        <authorList>
            <person name="Tafer H."/>
            <person name="Lopandic K."/>
        </authorList>
    </citation>
    <scope>NUCLEOTIDE SEQUENCE [LARGE SCALE GENOMIC DNA]</scope>
    <source>
        <strain evidence="1 2">CBS 789</strain>
    </source>
</reference>
<keyword evidence="2" id="KW-1185">Reference proteome</keyword>
<organism evidence="1 2">
    <name type="scientific">Debaryomyces fabryi</name>
    <dbReference type="NCBI Taxonomy" id="58627"/>
    <lineage>
        <taxon>Eukaryota</taxon>
        <taxon>Fungi</taxon>
        <taxon>Dikarya</taxon>
        <taxon>Ascomycota</taxon>
        <taxon>Saccharomycotina</taxon>
        <taxon>Pichiomycetes</taxon>
        <taxon>Debaryomycetaceae</taxon>
        <taxon>Debaryomyces</taxon>
    </lineage>
</organism>
<dbReference type="AlphaFoldDB" id="A0A0V1PZ72"/>
<dbReference type="Proteomes" id="UP000054251">
    <property type="component" value="Unassembled WGS sequence"/>
</dbReference>
<sequence length="204" mass="23043">MESQEVINNGSSVKSINSDMRIHERFHLYPKDRLQAVSIVGGIIGALSGFYDGVSIASLRYLTENGHRLPRKVGGWYFYHKKKNYVMIMNGCKEGLKQGTKLSLTVTGFFGLEAFFDTYVRQNTIDLLNTTAAAMITCGVYGLYHRLSRVQTIKYVKRGALLGLSLGFSQDMLIWIRGGRIWYLDSLGIVNPRMQPKEDTLFEA</sequence>
<protein>
    <submittedName>
        <fullName evidence="1">Uncharacterized protein</fullName>
    </submittedName>
</protein>